<keyword evidence="9" id="KW-1185">Reference proteome</keyword>
<dbReference type="SMART" id="SM00353">
    <property type="entry name" value="HLH"/>
    <property type="match status" value="1"/>
</dbReference>
<dbReference type="CDD" id="cd18919">
    <property type="entry name" value="bHLH_AtBPE_like"/>
    <property type="match status" value="1"/>
</dbReference>
<feature type="compositionally biased region" description="Basic and acidic residues" evidence="6">
    <location>
        <begin position="8"/>
        <end position="18"/>
    </location>
</feature>
<organism evidence="8 9">
    <name type="scientific">Rhynchospora tenuis</name>
    <dbReference type="NCBI Taxonomy" id="198213"/>
    <lineage>
        <taxon>Eukaryota</taxon>
        <taxon>Viridiplantae</taxon>
        <taxon>Streptophyta</taxon>
        <taxon>Embryophyta</taxon>
        <taxon>Tracheophyta</taxon>
        <taxon>Spermatophyta</taxon>
        <taxon>Magnoliopsida</taxon>
        <taxon>Liliopsida</taxon>
        <taxon>Poales</taxon>
        <taxon>Cyperaceae</taxon>
        <taxon>Cyperoideae</taxon>
        <taxon>Rhynchosporeae</taxon>
        <taxon>Rhynchospora</taxon>
    </lineage>
</organism>
<evidence type="ECO:0000256" key="4">
    <source>
        <dbReference type="ARBA" id="ARBA00023163"/>
    </source>
</evidence>
<keyword evidence="4" id="KW-0804">Transcription</keyword>
<dbReference type="GO" id="GO:0003700">
    <property type="term" value="F:DNA-binding transcription factor activity"/>
    <property type="evidence" value="ECO:0007669"/>
    <property type="project" value="TreeGrafter"/>
</dbReference>
<dbReference type="Gene3D" id="4.10.280.10">
    <property type="entry name" value="Helix-loop-helix DNA-binding domain"/>
    <property type="match status" value="1"/>
</dbReference>
<dbReference type="AlphaFoldDB" id="A0AAD6A1X2"/>
<feature type="region of interest" description="Disordered" evidence="6">
    <location>
        <begin position="121"/>
        <end position="235"/>
    </location>
</feature>
<evidence type="ECO:0000256" key="1">
    <source>
        <dbReference type="ARBA" id="ARBA00004123"/>
    </source>
</evidence>
<evidence type="ECO:0000256" key="2">
    <source>
        <dbReference type="ARBA" id="ARBA00005510"/>
    </source>
</evidence>
<dbReference type="PROSITE" id="PS50888">
    <property type="entry name" value="BHLH"/>
    <property type="match status" value="1"/>
</dbReference>
<evidence type="ECO:0000256" key="6">
    <source>
        <dbReference type="SAM" id="MobiDB-lite"/>
    </source>
</evidence>
<keyword evidence="5" id="KW-0539">Nucleus</keyword>
<evidence type="ECO:0000256" key="3">
    <source>
        <dbReference type="ARBA" id="ARBA00023015"/>
    </source>
</evidence>
<dbReference type="InterPro" id="IPR011598">
    <property type="entry name" value="bHLH_dom"/>
</dbReference>
<feature type="compositionally biased region" description="Polar residues" evidence="6">
    <location>
        <begin position="121"/>
        <end position="155"/>
    </location>
</feature>
<proteinExistence type="inferred from homology"/>
<feature type="domain" description="BHLH" evidence="7">
    <location>
        <begin position="249"/>
        <end position="299"/>
    </location>
</feature>
<feature type="compositionally biased region" description="Polar residues" evidence="6">
    <location>
        <begin position="411"/>
        <end position="421"/>
    </location>
</feature>
<comment type="subcellular location">
    <subcellularLocation>
        <location evidence="1">Nucleus</location>
    </subcellularLocation>
</comment>
<dbReference type="Proteomes" id="UP001210211">
    <property type="component" value="Unassembled WGS sequence"/>
</dbReference>
<feature type="region of interest" description="Disordered" evidence="6">
    <location>
        <begin position="26"/>
        <end position="45"/>
    </location>
</feature>
<keyword evidence="3" id="KW-0805">Transcription regulation</keyword>
<name>A0AAD6A1X2_9POAL</name>
<evidence type="ECO:0000259" key="7">
    <source>
        <dbReference type="PROSITE" id="PS50888"/>
    </source>
</evidence>
<accession>A0AAD6A1X2</accession>
<comment type="caution">
    <text evidence="8">The sequence shown here is derived from an EMBL/GenBank/DDBJ whole genome shotgun (WGS) entry which is preliminary data.</text>
</comment>
<feature type="compositionally biased region" description="Polar residues" evidence="6">
    <location>
        <begin position="164"/>
        <end position="179"/>
    </location>
</feature>
<gene>
    <name evidence="8" type="ORF">LUZ61_011855</name>
</gene>
<dbReference type="EMBL" id="JAMRDG010000001">
    <property type="protein sequence ID" value="KAJ3708150.1"/>
    <property type="molecule type" value="Genomic_DNA"/>
</dbReference>
<dbReference type="InterPro" id="IPR036638">
    <property type="entry name" value="HLH_DNA-bd_sf"/>
</dbReference>
<sequence length="431" mass="46403">MDLSESNGLEKRNGDRMDPQLISQFGAPIGMVPGTGGAGTGTASPFPLWPGMPNLSNPMVESFNPSMLNQSSNKFPYSGVLPGGLPNFPSEPGFIERAARLSCFSANAGFNGLMNNSISNQTQKGDLNSMNIGSGSSHGNQLKNQGSIENNSETNEGAEDKISNGDNANANGDSSQNDSGSKKRKRTNQDGAMEQGQASMKSQEEAGKQTSESKKEVDNNGSIFTGKNGKDAADVPKGDYIHVRARRGQATNSHSLAERVRREKISERMKYLQELVPGCSKVTGKAVMLDEIINYVQSLQRQVEFLSMKLAAVNPRLDLNIETLLSKDILQGRGACSSTVGFTHEMFHSQLLPSQPGLLPPGLPGMLNPSDPFRRAINTPLSAMNPFKDPNPQMPTSWQDELHNVMSMNFATNPPLSTQEVATKPGDGFQL</sequence>
<protein>
    <recommendedName>
        <fullName evidence="7">BHLH domain-containing protein</fullName>
    </recommendedName>
</protein>
<dbReference type="SUPFAM" id="SSF47459">
    <property type="entry name" value="HLH, helix-loop-helix DNA-binding domain"/>
    <property type="match status" value="1"/>
</dbReference>
<feature type="region of interest" description="Disordered" evidence="6">
    <location>
        <begin position="1"/>
        <end position="21"/>
    </location>
</feature>
<evidence type="ECO:0000256" key="5">
    <source>
        <dbReference type="ARBA" id="ARBA00023242"/>
    </source>
</evidence>
<feature type="compositionally biased region" description="Basic and acidic residues" evidence="6">
    <location>
        <begin position="202"/>
        <end position="218"/>
    </location>
</feature>
<dbReference type="PANTHER" id="PTHR12565:SF184">
    <property type="entry name" value="BHLH TRANSCRIPTION FACTOR"/>
    <property type="match status" value="1"/>
</dbReference>
<dbReference type="Pfam" id="PF00010">
    <property type="entry name" value="HLH"/>
    <property type="match status" value="1"/>
</dbReference>
<dbReference type="GO" id="GO:0046983">
    <property type="term" value="F:protein dimerization activity"/>
    <property type="evidence" value="ECO:0007669"/>
    <property type="project" value="InterPro"/>
</dbReference>
<reference evidence="8 9" key="1">
    <citation type="journal article" date="2022" name="Cell">
        <title>Repeat-based holocentromeres influence genome architecture and karyotype evolution.</title>
        <authorList>
            <person name="Hofstatter P.G."/>
            <person name="Thangavel G."/>
            <person name="Lux T."/>
            <person name="Neumann P."/>
            <person name="Vondrak T."/>
            <person name="Novak P."/>
            <person name="Zhang M."/>
            <person name="Costa L."/>
            <person name="Castellani M."/>
            <person name="Scott A."/>
            <person name="Toegelov H."/>
            <person name="Fuchs J."/>
            <person name="Mata-Sucre Y."/>
            <person name="Dias Y."/>
            <person name="Vanzela A.L.L."/>
            <person name="Huettel B."/>
            <person name="Almeida C.C.S."/>
            <person name="Simkova H."/>
            <person name="Souza G."/>
            <person name="Pedrosa-Harand A."/>
            <person name="Macas J."/>
            <person name="Mayer K.F.X."/>
            <person name="Houben A."/>
            <person name="Marques A."/>
        </authorList>
    </citation>
    <scope>NUCLEOTIDE SEQUENCE [LARGE SCALE GENOMIC DNA]</scope>
    <source>
        <strain evidence="8">RhyTen1mFocal</strain>
    </source>
</reference>
<evidence type="ECO:0000313" key="8">
    <source>
        <dbReference type="EMBL" id="KAJ3708150.1"/>
    </source>
</evidence>
<dbReference type="GO" id="GO:0005634">
    <property type="term" value="C:nucleus"/>
    <property type="evidence" value="ECO:0007669"/>
    <property type="project" value="UniProtKB-SubCell"/>
</dbReference>
<dbReference type="InterPro" id="IPR024097">
    <property type="entry name" value="bHLH_ZIP_TF"/>
</dbReference>
<evidence type="ECO:0000313" key="9">
    <source>
        <dbReference type="Proteomes" id="UP001210211"/>
    </source>
</evidence>
<comment type="similarity">
    <text evidence="2">Belongs to the bHLH protein family.</text>
</comment>
<dbReference type="PANTHER" id="PTHR12565">
    <property type="entry name" value="STEROL REGULATORY ELEMENT-BINDING PROTEIN"/>
    <property type="match status" value="1"/>
</dbReference>
<feature type="region of interest" description="Disordered" evidence="6">
    <location>
        <begin position="411"/>
        <end position="431"/>
    </location>
</feature>
<dbReference type="FunFam" id="4.10.280.10:FF:000002">
    <property type="entry name" value="Basic helix-loop-helix transcription factor"/>
    <property type="match status" value="1"/>
</dbReference>